<feature type="transmembrane region" description="Helical" evidence="1">
    <location>
        <begin position="20"/>
        <end position="41"/>
    </location>
</feature>
<evidence type="ECO:0000256" key="1">
    <source>
        <dbReference type="SAM" id="Phobius"/>
    </source>
</evidence>
<dbReference type="AlphaFoldDB" id="Q7UQQ7"/>
<dbReference type="HOGENOM" id="CLU_1814299_0_0_0"/>
<accession>Q7UQQ7</accession>
<sequence>MSRAMSRAICLRSSFDSAEYRSLGMFSASLLFGFCLINLGFDLIEHGFFIVEFTGIQLPDTPLNLTSQLFASHQQLYALDNGILLRGESSLGDKTFHKIVDFARQVEIHGFTPMGRGASHGFYAEALRSHLRSDSGLDLIVQ</sequence>
<dbReference type="EMBL" id="BX294143">
    <property type="protein sequence ID" value="CAD74640.1"/>
    <property type="molecule type" value="Genomic_DNA"/>
</dbReference>
<keyword evidence="1" id="KW-0472">Membrane</keyword>
<evidence type="ECO:0000313" key="2">
    <source>
        <dbReference type="EMBL" id="CAD74640.1"/>
    </source>
</evidence>
<name>Q7UQQ7_RHOBA</name>
<keyword evidence="1" id="KW-1133">Transmembrane helix</keyword>
<organism evidence="2 3">
    <name type="scientific">Rhodopirellula baltica (strain DSM 10527 / NCIMB 13988 / SH1)</name>
    <dbReference type="NCBI Taxonomy" id="243090"/>
    <lineage>
        <taxon>Bacteria</taxon>
        <taxon>Pseudomonadati</taxon>
        <taxon>Planctomycetota</taxon>
        <taxon>Planctomycetia</taxon>
        <taxon>Pirellulales</taxon>
        <taxon>Pirellulaceae</taxon>
        <taxon>Rhodopirellula</taxon>
    </lineage>
</organism>
<dbReference type="InParanoid" id="Q7UQQ7"/>
<dbReference type="KEGG" id="rba:RB6158"/>
<keyword evidence="3" id="KW-1185">Reference proteome</keyword>
<gene>
    <name evidence="2" type="ordered locus">RB6158</name>
</gene>
<reference evidence="2 3" key="1">
    <citation type="journal article" date="2003" name="Proc. Natl. Acad. Sci. U.S.A.">
        <title>Complete genome sequence of the marine planctomycete Pirellula sp. strain 1.</title>
        <authorList>
            <person name="Gloeckner F.O."/>
            <person name="Kube M."/>
            <person name="Bauer M."/>
            <person name="Teeling H."/>
            <person name="Lombardot T."/>
            <person name="Ludwig W."/>
            <person name="Gade D."/>
            <person name="Beck A."/>
            <person name="Borzym K."/>
            <person name="Heitmann K."/>
            <person name="Rabus R."/>
            <person name="Schlesner H."/>
            <person name="Amann R."/>
            <person name="Reinhardt R."/>
        </authorList>
    </citation>
    <scope>NUCLEOTIDE SEQUENCE [LARGE SCALE GENOMIC DNA]</scope>
    <source>
        <strain evidence="3">DSM 10527 / NCIMB 13988 / SH1</strain>
    </source>
</reference>
<protein>
    <submittedName>
        <fullName evidence="2">Uncharacterized protein</fullName>
    </submittedName>
</protein>
<keyword evidence="1" id="KW-0812">Transmembrane</keyword>
<dbReference type="PATRIC" id="fig|243090.15.peg.2968"/>
<dbReference type="STRING" id="243090.RB6158"/>
<dbReference type="Proteomes" id="UP000001025">
    <property type="component" value="Chromosome"/>
</dbReference>
<proteinExistence type="predicted"/>
<dbReference type="EnsemblBacteria" id="CAD74640">
    <property type="protein sequence ID" value="CAD74640"/>
    <property type="gene ID" value="RB6158"/>
</dbReference>
<evidence type="ECO:0000313" key="3">
    <source>
        <dbReference type="Proteomes" id="UP000001025"/>
    </source>
</evidence>